<dbReference type="EMBL" id="JASZZN010000004">
    <property type="protein sequence ID" value="MDM4015151.1"/>
    <property type="molecule type" value="Genomic_DNA"/>
</dbReference>
<proteinExistence type="predicted"/>
<protein>
    <submittedName>
        <fullName evidence="2">Transposase</fullName>
    </submittedName>
</protein>
<dbReference type="Pfam" id="PF02371">
    <property type="entry name" value="Transposase_20"/>
    <property type="match status" value="1"/>
</dbReference>
<keyword evidence="3" id="KW-1185">Reference proteome</keyword>
<gene>
    <name evidence="2" type="ORF">QTN89_06890</name>
</gene>
<dbReference type="RefSeq" id="WP_289162651.1">
    <property type="nucleotide sequence ID" value="NZ_JASZZN010000004.1"/>
</dbReference>
<name>A0ABT7PG18_9BACT</name>
<dbReference type="Proteomes" id="UP001239462">
    <property type="component" value="Unassembled WGS sequence"/>
</dbReference>
<accession>A0ABT7PG18</accession>
<feature type="domain" description="Transposase IS116/IS110/IS902 C-terminal" evidence="1">
    <location>
        <begin position="135"/>
        <end position="187"/>
    </location>
</feature>
<evidence type="ECO:0000313" key="2">
    <source>
        <dbReference type="EMBL" id="MDM4015151.1"/>
    </source>
</evidence>
<evidence type="ECO:0000313" key="3">
    <source>
        <dbReference type="Proteomes" id="UP001239462"/>
    </source>
</evidence>
<evidence type="ECO:0000259" key="1">
    <source>
        <dbReference type="Pfam" id="PF02371"/>
    </source>
</evidence>
<sequence>MRALFPDFRLRKAVLYGPTGKALIDGFGANPNAILAAGKETFAAEMKQASEYIRDATIEKIWAAASDVAGGDRDPNDAIIADIRSTGVRQLYAAMCESKRNQNELEKQMQTLYTELQTADSRLPSPCKGVVTLRMLSRLVAEIGPPDDFTTINQLMRYAGLNLCERQGGNWKGRTMISRRGRSELRYVELDVDPTR</sequence>
<dbReference type="InterPro" id="IPR003346">
    <property type="entry name" value="Transposase_20"/>
</dbReference>
<organism evidence="2 3">
    <name type="scientific">Roseiconus lacunae</name>
    <dbReference type="NCBI Taxonomy" id="2605694"/>
    <lineage>
        <taxon>Bacteria</taxon>
        <taxon>Pseudomonadati</taxon>
        <taxon>Planctomycetota</taxon>
        <taxon>Planctomycetia</taxon>
        <taxon>Pirellulales</taxon>
        <taxon>Pirellulaceae</taxon>
        <taxon>Roseiconus</taxon>
    </lineage>
</organism>
<comment type="caution">
    <text evidence="2">The sequence shown here is derived from an EMBL/GenBank/DDBJ whole genome shotgun (WGS) entry which is preliminary data.</text>
</comment>
<reference evidence="2 3" key="1">
    <citation type="submission" date="2023-06" db="EMBL/GenBank/DDBJ databases">
        <title>Roseiconus lacunae JC819 isolated from Gulf of Mannar region, Tamil Nadu.</title>
        <authorList>
            <person name="Pk S."/>
            <person name="Ch S."/>
            <person name="Ch V.R."/>
        </authorList>
    </citation>
    <scope>NUCLEOTIDE SEQUENCE [LARGE SCALE GENOMIC DNA]</scope>
    <source>
        <strain evidence="2 3">JC819</strain>
    </source>
</reference>